<reference evidence="3" key="1">
    <citation type="journal article" date="2015" name="BMC Genomics">
        <title>Draft genome of a commonly misdiagnosed multidrug resistant pathogen Candida auris.</title>
        <authorList>
            <person name="Chatterjee S."/>
            <person name="Alampalli S.V."/>
            <person name="Nageshan R.K."/>
            <person name="Chettiar S.T."/>
            <person name="Joshi S."/>
            <person name="Tatu U.S."/>
        </authorList>
    </citation>
    <scope>NUCLEOTIDE SEQUENCE [LARGE SCALE GENOMIC DNA]</scope>
    <source>
        <strain evidence="3">6684</strain>
    </source>
</reference>
<feature type="region of interest" description="Disordered" evidence="1">
    <location>
        <begin position="1"/>
        <end position="22"/>
    </location>
</feature>
<dbReference type="AlphaFoldDB" id="A0A0L0P8A2"/>
<sequence>MGYLAAKMSKAGSHIDHDHRRYPDSYDGNVLDPISSAYILKTATNFVTWMGAN</sequence>
<feature type="compositionally biased region" description="Basic and acidic residues" evidence="1">
    <location>
        <begin position="13"/>
        <end position="22"/>
    </location>
</feature>
<gene>
    <name evidence="2" type="ORF">QG37_00402</name>
</gene>
<dbReference type="VEuPathDB" id="FungiDB:QG37_00402"/>
<accession>A0A0L0P8A2</accession>
<dbReference type="EMBL" id="LGST01000003">
    <property type="protein sequence ID" value="KNE02588.1"/>
    <property type="molecule type" value="Genomic_DNA"/>
</dbReference>
<name>A0A0L0P8A2_CANAR</name>
<evidence type="ECO:0000313" key="2">
    <source>
        <dbReference type="EMBL" id="KNE02588.1"/>
    </source>
</evidence>
<dbReference type="Proteomes" id="UP000037122">
    <property type="component" value="Unassembled WGS sequence"/>
</dbReference>
<evidence type="ECO:0000256" key="1">
    <source>
        <dbReference type="SAM" id="MobiDB-lite"/>
    </source>
</evidence>
<proteinExistence type="predicted"/>
<organism evidence="2 3">
    <name type="scientific">Candidozyma auris</name>
    <name type="common">Yeast</name>
    <name type="synonym">Candida auris</name>
    <dbReference type="NCBI Taxonomy" id="498019"/>
    <lineage>
        <taxon>Eukaryota</taxon>
        <taxon>Fungi</taxon>
        <taxon>Dikarya</taxon>
        <taxon>Ascomycota</taxon>
        <taxon>Saccharomycotina</taxon>
        <taxon>Pichiomycetes</taxon>
        <taxon>Metschnikowiaceae</taxon>
        <taxon>Candidozyma</taxon>
    </lineage>
</organism>
<comment type="caution">
    <text evidence="2">The sequence shown here is derived from an EMBL/GenBank/DDBJ whole genome shotgun (WGS) entry which is preliminary data.</text>
</comment>
<protein>
    <submittedName>
        <fullName evidence="2">Uncharacterized protein</fullName>
    </submittedName>
</protein>
<evidence type="ECO:0000313" key="3">
    <source>
        <dbReference type="Proteomes" id="UP000037122"/>
    </source>
</evidence>